<name>E1YJJ5_9BACT</name>
<keyword evidence="7" id="KW-0346">Stress response</keyword>
<evidence type="ECO:0000256" key="3">
    <source>
        <dbReference type="ARBA" id="ARBA00022722"/>
    </source>
</evidence>
<organism evidence="8">
    <name type="scientific">uncultured Desulfobacterium sp</name>
    <dbReference type="NCBI Taxonomy" id="201089"/>
    <lineage>
        <taxon>Bacteria</taxon>
        <taxon>Pseudomonadati</taxon>
        <taxon>Thermodesulfobacteriota</taxon>
        <taxon>Desulfobacteria</taxon>
        <taxon>Desulfobacterales</taxon>
        <taxon>Desulfobacteriaceae</taxon>
        <taxon>Desulfobacterium</taxon>
        <taxon>environmental samples</taxon>
    </lineage>
</organism>
<keyword evidence="3" id="KW-0540">Nuclease</keyword>
<proteinExistence type="inferred from homology"/>
<dbReference type="EMBL" id="FR695877">
    <property type="protein sequence ID" value="CBX31449.1"/>
    <property type="molecule type" value="Genomic_DNA"/>
</dbReference>
<dbReference type="GO" id="GO:0016787">
    <property type="term" value="F:hydrolase activity"/>
    <property type="evidence" value="ECO:0007669"/>
    <property type="project" value="UniProtKB-KW"/>
</dbReference>
<evidence type="ECO:0000256" key="6">
    <source>
        <dbReference type="ARBA" id="ARBA00022884"/>
    </source>
</evidence>
<evidence type="ECO:0000313" key="8">
    <source>
        <dbReference type="EMBL" id="CBX31449.1"/>
    </source>
</evidence>
<dbReference type="SUPFAM" id="SSF54786">
    <property type="entry name" value="YcfA/nrd intein domain"/>
    <property type="match status" value="1"/>
</dbReference>
<dbReference type="Gene3D" id="3.30.920.30">
    <property type="entry name" value="Hypothetical protein"/>
    <property type="match status" value="1"/>
</dbReference>
<evidence type="ECO:0000256" key="1">
    <source>
        <dbReference type="ARBA" id="ARBA00006620"/>
    </source>
</evidence>
<gene>
    <name evidence="8" type="ORF">N47_E49610</name>
</gene>
<dbReference type="InterPro" id="IPR012933">
    <property type="entry name" value="HicA_mRNA_interferase"/>
</dbReference>
<keyword evidence="6" id="KW-0694">RNA-binding</keyword>
<dbReference type="Pfam" id="PF07927">
    <property type="entry name" value="HicA_toxin"/>
    <property type="match status" value="1"/>
</dbReference>
<dbReference type="AlphaFoldDB" id="E1YJJ5"/>
<evidence type="ECO:0000256" key="2">
    <source>
        <dbReference type="ARBA" id="ARBA00022649"/>
    </source>
</evidence>
<protein>
    <recommendedName>
        <fullName evidence="9">YcfA family protein</fullName>
    </recommendedName>
</protein>
<evidence type="ECO:0000256" key="4">
    <source>
        <dbReference type="ARBA" id="ARBA00022759"/>
    </source>
</evidence>
<comment type="similarity">
    <text evidence="1">Belongs to the HicA mRNA interferase family.</text>
</comment>
<dbReference type="InterPro" id="IPR038570">
    <property type="entry name" value="HicA_sf"/>
</dbReference>
<evidence type="ECO:0000256" key="5">
    <source>
        <dbReference type="ARBA" id="ARBA00022801"/>
    </source>
</evidence>
<keyword evidence="4" id="KW-0255">Endonuclease</keyword>
<evidence type="ECO:0000256" key="7">
    <source>
        <dbReference type="ARBA" id="ARBA00023016"/>
    </source>
</evidence>
<keyword evidence="2" id="KW-1277">Toxin-antitoxin system</keyword>
<evidence type="ECO:0008006" key="9">
    <source>
        <dbReference type="Google" id="ProtNLM"/>
    </source>
</evidence>
<accession>E1YJJ5</accession>
<reference evidence="8" key="1">
    <citation type="journal article" date="2011" name="Environ. Microbiol.">
        <title>Genomic insights into the metabolic potential of the polycyclic aromatic hydrocarbon degrading sulfate-reducing Deltaproteobacterium N47.</title>
        <authorList>
            <person name="Bergmann F."/>
            <person name="Selesi D."/>
            <person name="Weinmaier T."/>
            <person name="Tischler P."/>
            <person name="Rattei T."/>
            <person name="Meckenstock R.U."/>
        </authorList>
    </citation>
    <scope>NUCLEOTIDE SEQUENCE</scope>
</reference>
<dbReference type="GO" id="GO:0004519">
    <property type="term" value="F:endonuclease activity"/>
    <property type="evidence" value="ECO:0007669"/>
    <property type="project" value="UniProtKB-KW"/>
</dbReference>
<keyword evidence="5" id="KW-0378">Hydrolase</keyword>
<dbReference type="GO" id="GO:0003729">
    <property type="term" value="F:mRNA binding"/>
    <property type="evidence" value="ECO:0007669"/>
    <property type="project" value="InterPro"/>
</dbReference>
<sequence>MSEKTPVISGKQLISFLCSMGYKIARQRGSHIRLEKATGAGVHKITIPNHDTIAKGTLNDILTKVALWNQKTKEELIDMLRR</sequence>